<dbReference type="Proteomes" id="UP001149009">
    <property type="component" value="Unassembled WGS sequence"/>
</dbReference>
<feature type="transmembrane region" description="Helical" evidence="1">
    <location>
        <begin position="121"/>
        <end position="142"/>
    </location>
</feature>
<gene>
    <name evidence="2" type="ORF">NYR54_01170</name>
</gene>
<feature type="transmembrane region" description="Helical" evidence="1">
    <location>
        <begin position="50"/>
        <end position="72"/>
    </location>
</feature>
<accession>A0A9X2X700</accession>
<protein>
    <recommendedName>
        <fullName evidence="4">DUF4149 domain-containing protein</fullName>
    </recommendedName>
</protein>
<dbReference type="RefSeq" id="WP_261513562.1">
    <property type="nucleotide sequence ID" value="NZ_JAODNV010000003.1"/>
</dbReference>
<dbReference type="AlphaFoldDB" id="A0A9X2X700"/>
<feature type="transmembrane region" description="Helical" evidence="1">
    <location>
        <begin position="7"/>
        <end position="30"/>
    </location>
</feature>
<dbReference type="EMBL" id="JAODNV010000003">
    <property type="protein sequence ID" value="MCT8988907.1"/>
    <property type="molecule type" value="Genomic_DNA"/>
</dbReference>
<reference evidence="2" key="1">
    <citation type="submission" date="2022-08" db="EMBL/GenBank/DDBJ databases">
        <title>Chelativorans sichuanense sp. nov., a paraffin oil-degrading bacterium isolated from a mixture of oil-based drill cuttings and paddy soil.</title>
        <authorList>
            <person name="Yu J."/>
            <person name="Liu H."/>
            <person name="Chen Q."/>
        </authorList>
    </citation>
    <scope>NUCLEOTIDE SEQUENCE</scope>
    <source>
        <strain evidence="2">SCAU 2101</strain>
    </source>
</reference>
<sequence length="152" mass="16318">MSRKRHAYAAAAFIAVFWLGMLVGVSFLATPVKFEAPSLDLPVALDVGRVTFALFSRIEWIPAVLLLAVTALPRLGSWMIAGAAAALLLLAIEFFWLLPVLDQRVEAIIAGKPLPPSSHHFLYASAEVVKAFLLLAVGLGGLMRPAKGRVAE</sequence>
<keyword evidence="1" id="KW-0812">Transmembrane</keyword>
<evidence type="ECO:0000313" key="3">
    <source>
        <dbReference type="Proteomes" id="UP001149009"/>
    </source>
</evidence>
<organism evidence="2 3">
    <name type="scientific">Chelativorans petroleitrophicus</name>
    <dbReference type="NCBI Taxonomy" id="2975484"/>
    <lineage>
        <taxon>Bacteria</taxon>
        <taxon>Pseudomonadati</taxon>
        <taxon>Pseudomonadota</taxon>
        <taxon>Alphaproteobacteria</taxon>
        <taxon>Hyphomicrobiales</taxon>
        <taxon>Phyllobacteriaceae</taxon>
        <taxon>Chelativorans</taxon>
    </lineage>
</organism>
<keyword evidence="3" id="KW-1185">Reference proteome</keyword>
<name>A0A9X2X700_9HYPH</name>
<feature type="transmembrane region" description="Helical" evidence="1">
    <location>
        <begin position="79"/>
        <end position="101"/>
    </location>
</feature>
<proteinExistence type="predicted"/>
<comment type="caution">
    <text evidence="2">The sequence shown here is derived from an EMBL/GenBank/DDBJ whole genome shotgun (WGS) entry which is preliminary data.</text>
</comment>
<evidence type="ECO:0000256" key="1">
    <source>
        <dbReference type="SAM" id="Phobius"/>
    </source>
</evidence>
<evidence type="ECO:0008006" key="4">
    <source>
        <dbReference type="Google" id="ProtNLM"/>
    </source>
</evidence>
<keyword evidence="1" id="KW-1133">Transmembrane helix</keyword>
<keyword evidence="1" id="KW-0472">Membrane</keyword>
<evidence type="ECO:0000313" key="2">
    <source>
        <dbReference type="EMBL" id="MCT8988907.1"/>
    </source>
</evidence>